<proteinExistence type="predicted"/>
<organism evidence="2 3">
    <name type="scientific">Platanthera zijinensis</name>
    <dbReference type="NCBI Taxonomy" id="2320716"/>
    <lineage>
        <taxon>Eukaryota</taxon>
        <taxon>Viridiplantae</taxon>
        <taxon>Streptophyta</taxon>
        <taxon>Embryophyta</taxon>
        <taxon>Tracheophyta</taxon>
        <taxon>Spermatophyta</taxon>
        <taxon>Magnoliopsida</taxon>
        <taxon>Liliopsida</taxon>
        <taxon>Asparagales</taxon>
        <taxon>Orchidaceae</taxon>
        <taxon>Orchidoideae</taxon>
        <taxon>Orchideae</taxon>
        <taxon>Orchidinae</taxon>
        <taxon>Platanthera</taxon>
    </lineage>
</organism>
<keyword evidence="3" id="KW-1185">Reference proteome</keyword>
<reference evidence="2 3" key="1">
    <citation type="journal article" date="2022" name="Nat. Plants">
        <title>Genomes of leafy and leafless Platanthera orchids illuminate the evolution of mycoheterotrophy.</title>
        <authorList>
            <person name="Li M.H."/>
            <person name="Liu K.W."/>
            <person name="Li Z."/>
            <person name="Lu H.C."/>
            <person name="Ye Q.L."/>
            <person name="Zhang D."/>
            <person name="Wang J.Y."/>
            <person name="Li Y.F."/>
            <person name="Zhong Z.M."/>
            <person name="Liu X."/>
            <person name="Yu X."/>
            <person name="Liu D.K."/>
            <person name="Tu X.D."/>
            <person name="Liu B."/>
            <person name="Hao Y."/>
            <person name="Liao X.Y."/>
            <person name="Jiang Y.T."/>
            <person name="Sun W.H."/>
            <person name="Chen J."/>
            <person name="Chen Y.Q."/>
            <person name="Ai Y."/>
            <person name="Zhai J.W."/>
            <person name="Wu S.S."/>
            <person name="Zhou Z."/>
            <person name="Hsiao Y.Y."/>
            <person name="Wu W.L."/>
            <person name="Chen Y.Y."/>
            <person name="Lin Y.F."/>
            <person name="Hsu J.L."/>
            <person name="Li C.Y."/>
            <person name="Wang Z.W."/>
            <person name="Zhao X."/>
            <person name="Zhong W.Y."/>
            <person name="Ma X.K."/>
            <person name="Ma L."/>
            <person name="Huang J."/>
            <person name="Chen G.Z."/>
            <person name="Huang M.Z."/>
            <person name="Huang L."/>
            <person name="Peng D.H."/>
            <person name="Luo Y.B."/>
            <person name="Zou S.Q."/>
            <person name="Chen S.P."/>
            <person name="Lan S."/>
            <person name="Tsai W.C."/>
            <person name="Van de Peer Y."/>
            <person name="Liu Z.J."/>
        </authorList>
    </citation>
    <scope>NUCLEOTIDE SEQUENCE [LARGE SCALE GENOMIC DNA]</scope>
    <source>
        <strain evidence="2">Lor287</strain>
    </source>
</reference>
<sequence>MKTTKRPKKTMASKVSDPPTPFEQVAASTSNLARSANTQKLLNDLVNRSRLLGEEVSAVRREIARAEGNIMLARLRINGYLVEGDKQLTVGELIPELLVEESTLPDRVPSSALGSSDSGDAGLAAHLHAILTINTWGPSWSPPRRLSAGPWILNPNQLFVMESAPCGRIGVTPSCHPDISTRGSALESTKAAFTSSADRTPQSALRHGVSTIRQVVEVRDRTPDLLDMSISTDQLVIRALLKDND</sequence>
<comment type="caution">
    <text evidence="2">The sequence shown here is derived from an EMBL/GenBank/DDBJ whole genome shotgun (WGS) entry which is preliminary data.</text>
</comment>
<evidence type="ECO:0000313" key="2">
    <source>
        <dbReference type="EMBL" id="KAK8943223.1"/>
    </source>
</evidence>
<name>A0AAP0BMP2_9ASPA</name>
<dbReference type="AlphaFoldDB" id="A0AAP0BMP2"/>
<evidence type="ECO:0000313" key="3">
    <source>
        <dbReference type="Proteomes" id="UP001418222"/>
    </source>
</evidence>
<protein>
    <submittedName>
        <fullName evidence="2">Uncharacterized protein</fullName>
    </submittedName>
</protein>
<evidence type="ECO:0000256" key="1">
    <source>
        <dbReference type="SAM" id="MobiDB-lite"/>
    </source>
</evidence>
<gene>
    <name evidence="2" type="ORF">KSP39_PZI009456</name>
</gene>
<feature type="compositionally biased region" description="Basic residues" evidence="1">
    <location>
        <begin position="1"/>
        <end position="11"/>
    </location>
</feature>
<feature type="region of interest" description="Disordered" evidence="1">
    <location>
        <begin position="1"/>
        <end position="20"/>
    </location>
</feature>
<accession>A0AAP0BMP2</accession>
<dbReference type="Proteomes" id="UP001418222">
    <property type="component" value="Unassembled WGS sequence"/>
</dbReference>
<dbReference type="EMBL" id="JBBWWQ010000007">
    <property type="protein sequence ID" value="KAK8943223.1"/>
    <property type="molecule type" value="Genomic_DNA"/>
</dbReference>